<keyword evidence="7" id="KW-0924">Ammonia transport</keyword>
<keyword evidence="3" id="KW-0813">Transport</keyword>
<comment type="caution">
    <text evidence="11">The sequence shown here is derived from an EMBL/GenBank/DDBJ whole genome shotgun (WGS) entry which is preliminary data.</text>
</comment>
<keyword evidence="6 9" id="KW-0472">Membrane</keyword>
<dbReference type="Gene3D" id="1.10.3430.10">
    <property type="entry name" value="Ammonium transporter AmtB like domains"/>
    <property type="match status" value="1"/>
</dbReference>
<dbReference type="InterPro" id="IPR024041">
    <property type="entry name" value="NH4_transpt_AmtB-like_dom"/>
</dbReference>
<proteinExistence type="inferred from homology"/>
<dbReference type="PANTHER" id="PTHR43029:SF10">
    <property type="entry name" value="AMMONIUM TRANSPORTER MEP2"/>
    <property type="match status" value="1"/>
</dbReference>
<feature type="transmembrane region" description="Helical" evidence="9">
    <location>
        <begin position="97"/>
        <end position="117"/>
    </location>
</feature>
<evidence type="ECO:0000259" key="10">
    <source>
        <dbReference type="Pfam" id="PF00909"/>
    </source>
</evidence>
<dbReference type="EMBL" id="JAMWYK010000001">
    <property type="protein sequence ID" value="MCO0831485.1"/>
    <property type="molecule type" value="Genomic_DNA"/>
</dbReference>
<evidence type="ECO:0000256" key="3">
    <source>
        <dbReference type="ARBA" id="ARBA00022448"/>
    </source>
</evidence>
<accession>A0ABT0ZNB4</accession>
<dbReference type="RefSeq" id="WP_252441824.1">
    <property type="nucleotide sequence ID" value="NZ_JAMWYK010000001.1"/>
</dbReference>
<sequence>MNTGDIAFVLISTLLVWLMTPGLALFYAGLTEKKNRLPLLKGALILIGLVTILWFVLGYGLAFSGKDGFGGIVHHFCLNDISFTDSTRGLTISDASFALFQATFAIITTMIFAGALIKPHQGKVVAVLYCPLVNYCLLSPRPHGLG</sequence>
<comment type="similarity">
    <text evidence="2">Belongs to the ammonia transporter channel (TC 1.A.11.2) family.</text>
</comment>
<evidence type="ECO:0000256" key="6">
    <source>
        <dbReference type="ARBA" id="ARBA00023136"/>
    </source>
</evidence>
<organism evidence="11 12">
    <name type="scientific">Fructobacillus apis</name>
    <dbReference type="NCBI Taxonomy" id="2935017"/>
    <lineage>
        <taxon>Bacteria</taxon>
        <taxon>Bacillati</taxon>
        <taxon>Bacillota</taxon>
        <taxon>Bacilli</taxon>
        <taxon>Lactobacillales</taxon>
        <taxon>Lactobacillaceae</taxon>
        <taxon>Fructobacillus</taxon>
    </lineage>
</organism>
<evidence type="ECO:0000256" key="5">
    <source>
        <dbReference type="ARBA" id="ARBA00022989"/>
    </source>
</evidence>
<evidence type="ECO:0000256" key="9">
    <source>
        <dbReference type="SAM" id="Phobius"/>
    </source>
</evidence>
<reference evidence="11 12" key="1">
    <citation type="submission" date="2022-06" db="EMBL/GenBank/DDBJ databases">
        <title>Fructobacillus taiwanensis sp. nov., isolated from the honeybee.</title>
        <authorList>
            <person name="Chen Y.-S."/>
            <person name="Wang L.-T."/>
            <person name="Lee Y.-S."/>
            <person name="Chang Y.-C."/>
            <person name="Wu H.-C."/>
            <person name="Liao C.-Y."/>
            <person name="Chen W.-H."/>
            <person name="Deng J.-N."/>
            <person name="Wang Y.-H."/>
        </authorList>
    </citation>
    <scope>NUCLEOTIDE SEQUENCE [LARGE SCALE GENOMIC DNA]</scope>
    <source>
        <strain evidence="11 12">W13</strain>
    </source>
</reference>
<dbReference type="InterPro" id="IPR029020">
    <property type="entry name" value="Ammonium/urea_transptr"/>
</dbReference>
<comment type="subcellular location">
    <subcellularLocation>
        <location evidence="1">Membrane</location>
        <topology evidence="1">Multi-pass membrane protein</topology>
    </subcellularLocation>
</comment>
<keyword evidence="4 9" id="KW-0812">Transmembrane</keyword>
<evidence type="ECO:0000256" key="7">
    <source>
        <dbReference type="ARBA" id="ARBA00023177"/>
    </source>
</evidence>
<gene>
    <name evidence="11" type="ORF">NFX39_00045</name>
</gene>
<name>A0ABT0ZNB4_9LACO</name>
<evidence type="ECO:0000256" key="2">
    <source>
        <dbReference type="ARBA" id="ARBA00005887"/>
    </source>
</evidence>
<dbReference type="SUPFAM" id="SSF111352">
    <property type="entry name" value="Ammonium transporter"/>
    <property type="match status" value="1"/>
</dbReference>
<feature type="transmembrane region" description="Helical" evidence="9">
    <location>
        <begin position="6"/>
        <end position="30"/>
    </location>
</feature>
<evidence type="ECO:0000313" key="12">
    <source>
        <dbReference type="Proteomes" id="UP001523234"/>
    </source>
</evidence>
<dbReference type="PANTHER" id="PTHR43029">
    <property type="entry name" value="AMMONIUM TRANSPORTER MEP2"/>
    <property type="match status" value="1"/>
</dbReference>
<dbReference type="Pfam" id="PF00909">
    <property type="entry name" value="Ammonium_transp"/>
    <property type="match status" value="1"/>
</dbReference>
<keyword evidence="12" id="KW-1185">Reference proteome</keyword>
<feature type="domain" description="Ammonium transporter AmtB-like" evidence="10">
    <location>
        <begin position="7"/>
        <end position="117"/>
    </location>
</feature>
<feature type="transmembrane region" description="Helical" evidence="9">
    <location>
        <begin position="42"/>
        <end position="62"/>
    </location>
</feature>
<protein>
    <recommendedName>
        <fullName evidence="8">Ammonium transporter</fullName>
    </recommendedName>
</protein>
<dbReference type="InterPro" id="IPR001905">
    <property type="entry name" value="Ammonium_transpt"/>
</dbReference>
<evidence type="ECO:0000256" key="4">
    <source>
        <dbReference type="ARBA" id="ARBA00022692"/>
    </source>
</evidence>
<evidence type="ECO:0000256" key="8">
    <source>
        <dbReference type="ARBA" id="ARBA00050025"/>
    </source>
</evidence>
<evidence type="ECO:0000256" key="1">
    <source>
        <dbReference type="ARBA" id="ARBA00004141"/>
    </source>
</evidence>
<evidence type="ECO:0000313" key="11">
    <source>
        <dbReference type="EMBL" id="MCO0831485.1"/>
    </source>
</evidence>
<keyword evidence="5 9" id="KW-1133">Transmembrane helix</keyword>
<dbReference type="Proteomes" id="UP001523234">
    <property type="component" value="Unassembled WGS sequence"/>
</dbReference>